<name>A0A1I6H711_9FLAO</name>
<evidence type="ECO:0008006" key="4">
    <source>
        <dbReference type="Google" id="ProtNLM"/>
    </source>
</evidence>
<dbReference type="EMBL" id="FOYQ01000002">
    <property type="protein sequence ID" value="SFR50326.1"/>
    <property type="molecule type" value="Genomic_DNA"/>
</dbReference>
<evidence type="ECO:0000256" key="1">
    <source>
        <dbReference type="SAM" id="SignalP"/>
    </source>
</evidence>
<dbReference type="OrthoDB" id="128937at2"/>
<organism evidence="2 3">
    <name type="scientific">Robiginitalea myxolifaciens</name>
    <dbReference type="NCBI Taxonomy" id="400055"/>
    <lineage>
        <taxon>Bacteria</taxon>
        <taxon>Pseudomonadati</taxon>
        <taxon>Bacteroidota</taxon>
        <taxon>Flavobacteriia</taxon>
        <taxon>Flavobacteriales</taxon>
        <taxon>Flavobacteriaceae</taxon>
        <taxon>Robiginitalea</taxon>
    </lineage>
</organism>
<dbReference type="Gene3D" id="2.50.20.10">
    <property type="entry name" value="Lipoprotein localisation LolA/LolB/LppX"/>
    <property type="match status" value="1"/>
</dbReference>
<evidence type="ECO:0000313" key="2">
    <source>
        <dbReference type="EMBL" id="SFR50326.1"/>
    </source>
</evidence>
<sequence length="253" mass="28177">MKTLHKLIMVIALAIAMPAQAQTADEILDTYFENIGGKENLKAIKGMKMTASVNQGGMEIPLEIYQMSDGRQATVIKLQGQEFKQGVFDGESLWGTNFQTGKAEKSDAETTANFKLNTNDFPDAFLDYKEKGYTVELMGTETIEGTETFKIKLVKEPLTIEGETVEDISFYYFDAENFVPLALESQINQGPAKGQMQYITFSDYQEVDGIYMPFSMSQGVKNGPSQPISMTTIELNPEVDEAIFAFPEEVTDK</sequence>
<gene>
    <name evidence="2" type="ORF">SAMN04490243_2365</name>
</gene>
<reference evidence="2 3" key="1">
    <citation type="submission" date="2016-10" db="EMBL/GenBank/DDBJ databases">
        <authorList>
            <person name="de Groot N.N."/>
        </authorList>
    </citation>
    <scope>NUCLEOTIDE SEQUENCE [LARGE SCALE GENOMIC DNA]</scope>
    <source>
        <strain evidence="2 3">DSM 21019</strain>
    </source>
</reference>
<feature type="chain" id="PRO_5011607535" description="Outer membrane lipoprotein-sorting protein" evidence="1">
    <location>
        <begin position="22"/>
        <end position="253"/>
    </location>
</feature>
<evidence type="ECO:0000313" key="3">
    <source>
        <dbReference type="Proteomes" id="UP000199534"/>
    </source>
</evidence>
<dbReference type="RefSeq" id="WP_092982774.1">
    <property type="nucleotide sequence ID" value="NZ_FOYQ01000002.1"/>
</dbReference>
<dbReference type="AlphaFoldDB" id="A0A1I6H711"/>
<proteinExistence type="predicted"/>
<accession>A0A1I6H711</accession>
<dbReference type="STRING" id="400055.SAMN04490243_2365"/>
<keyword evidence="3" id="KW-1185">Reference proteome</keyword>
<keyword evidence="1" id="KW-0732">Signal</keyword>
<feature type="signal peptide" evidence="1">
    <location>
        <begin position="1"/>
        <end position="21"/>
    </location>
</feature>
<dbReference type="Proteomes" id="UP000199534">
    <property type="component" value="Unassembled WGS sequence"/>
</dbReference>
<protein>
    <recommendedName>
        <fullName evidence="4">Outer membrane lipoprotein-sorting protein</fullName>
    </recommendedName>
</protein>